<reference evidence="2" key="1">
    <citation type="submission" date="2022-11" db="UniProtKB">
        <authorList>
            <consortium name="WormBaseParasite"/>
        </authorList>
    </citation>
    <scope>IDENTIFICATION</scope>
</reference>
<protein>
    <submittedName>
        <fullName evidence="2">Uncharacterized protein</fullName>
    </submittedName>
</protein>
<proteinExistence type="predicted"/>
<dbReference type="AlphaFoldDB" id="A0A915IX76"/>
<dbReference type="WBParaSite" id="nRc.2.0.1.t18428-RA">
    <property type="protein sequence ID" value="nRc.2.0.1.t18428-RA"/>
    <property type="gene ID" value="nRc.2.0.1.g18428"/>
</dbReference>
<evidence type="ECO:0000313" key="2">
    <source>
        <dbReference type="WBParaSite" id="nRc.2.0.1.t18428-RA"/>
    </source>
</evidence>
<dbReference type="Proteomes" id="UP000887565">
    <property type="component" value="Unplaced"/>
</dbReference>
<name>A0A915IX76_ROMCU</name>
<evidence type="ECO:0000313" key="1">
    <source>
        <dbReference type="Proteomes" id="UP000887565"/>
    </source>
</evidence>
<organism evidence="1 2">
    <name type="scientific">Romanomermis culicivorax</name>
    <name type="common">Nematode worm</name>
    <dbReference type="NCBI Taxonomy" id="13658"/>
    <lineage>
        <taxon>Eukaryota</taxon>
        <taxon>Metazoa</taxon>
        <taxon>Ecdysozoa</taxon>
        <taxon>Nematoda</taxon>
        <taxon>Enoplea</taxon>
        <taxon>Dorylaimia</taxon>
        <taxon>Mermithida</taxon>
        <taxon>Mermithoidea</taxon>
        <taxon>Mermithidae</taxon>
        <taxon>Romanomermis</taxon>
    </lineage>
</organism>
<sequence length="91" mass="10397">MHLFVATTCEGNIKIAFNFCLCLLKSKVSSVEITTIAEIITSKRFMENKLATMTANNADGAFTPKTLGWKSYRWFDLKQKSDDAQNRQREE</sequence>
<keyword evidence="1" id="KW-1185">Reference proteome</keyword>
<accession>A0A915IX76</accession>